<feature type="transmembrane region" description="Helical" evidence="1">
    <location>
        <begin position="14"/>
        <end position="32"/>
    </location>
</feature>
<organism evidence="2 3">
    <name type="scientific">Polypedilum vanderplanki</name>
    <name type="common">Sleeping chironomid midge</name>
    <dbReference type="NCBI Taxonomy" id="319348"/>
    <lineage>
        <taxon>Eukaryota</taxon>
        <taxon>Metazoa</taxon>
        <taxon>Ecdysozoa</taxon>
        <taxon>Arthropoda</taxon>
        <taxon>Hexapoda</taxon>
        <taxon>Insecta</taxon>
        <taxon>Pterygota</taxon>
        <taxon>Neoptera</taxon>
        <taxon>Endopterygota</taxon>
        <taxon>Diptera</taxon>
        <taxon>Nematocera</taxon>
        <taxon>Chironomoidea</taxon>
        <taxon>Chironomidae</taxon>
        <taxon>Chironominae</taxon>
        <taxon>Polypedilum</taxon>
        <taxon>Polypedilum</taxon>
    </lineage>
</organism>
<protein>
    <submittedName>
        <fullName evidence="2">Uncharacterized protein</fullName>
    </submittedName>
</protein>
<proteinExistence type="predicted"/>
<comment type="caution">
    <text evidence="2">The sequence shown here is derived from an EMBL/GenBank/DDBJ whole genome shotgun (WGS) entry which is preliminary data.</text>
</comment>
<dbReference type="AlphaFoldDB" id="A0A9J6CRN8"/>
<feature type="transmembrane region" description="Helical" evidence="1">
    <location>
        <begin position="102"/>
        <end position="121"/>
    </location>
</feature>
<keyword evidence="3" id="KW-1185">Reference proteome</keyword>
<keyword evidence="1" id="KW-1133">Transmembrane helix</keyword>
<dbReference type="EMBL" id="JADBJN010000001">
    <property type="protein sequence ID" value="KAG5684556.1"/>
    <property type="molecule type" value="Genomic_DNA"/>
</dbReference>
<evidence type="ECO:0000313" key="3">
    <source>
        <dbReference type="Proteomes" id="UP001107558"/>
    </source>
</evidence>
<gene>
    <name evidence="2" type="ORF">PVAND_013781</name>
</gene>
<evidence type="ECO:0000256" key="1">
    <source>
        <dbReference type="SAM" id="Phobius"/>
    </source>
</evidence>
<reference evidence="2" key="1">
    <citation type="submission" date="2021-03" db="EMBL/GenBank/DDBJ databases">
        <title>Chromosome level genome of the anhydrobiotic midge Polypedilum vanderplanki.</title>
        <authorList>
            <person name="Yoshida Y."/>
            <person name="Kikawada T."/>
            <person name="Gusev O."/>
        </authorList>
    </citation>
    <scope>NUCLEOTIDE SEQUENCE</scope>
    <source>
        <strain evidence="2">NIAS01</strain>
        <tissue evidence="2">Whole body or cell culture</tissue>
    </source>
</reference>
<dbReference type="Proteomes" id="UP001107558">
    <property type="component" value="Chromosome 1"/>
</dbReference>
<name>A0A9J6CRN8_POLVA</name>
<evidence type="ECO:0000313" key="2">
    <source>
        <dbReference type="EMBL" id="KAG5684556.1"/>
    </source>
</evidence>
<keyword evidence="1" id="KW-0472">Membrane</keyword>
<feature type="transmembrane region" description="Helical" evidence="1">
    <location>
        <begin position="176"/>
        <end position="198"/>
    </location>
</feature>
<accession>A0A9J6CRN8</accession>
<sequence length="221" mass="26472">MQDLFGTLADYNKAFISFATSFIIIIEPLLNYDRYIEFQKISNALLEDLNKDFVNIFNSNEIRKKIKTRLRKIIFNFLIIYTIFESKKFIHSMYNVQTKNINFLFVVTAVIVYSKTWHIIYQMLIIEEYLLIIIKPLKQINQEIYDNLQLNLKIYNEIIHQKYTKIIKMYQQIQHLVSLFNAIGVPQLTIFIVTKLFLISEFYWIALVTMHEQIRIGVTYS</sequence>
<keyword evidence="1" id="KW-0812">Transmembrane</keyword>